<dbReference type="Proteomes" id="UP001291623">
    <property type="component" value="Unassembled WGS sequence"/>
</dbReference>
<evidence type="ECO:0000313" key="3">
    <source>
        <dbReference type="Proteomes" id="UP001291623"/>
    </source>
</evidence>
<evidence type="ECO:0000313" key="2">
    <source>
        <dbReference type="EMBL" id="KAK4369691.1"/>
    </source>
</evidence>
<dbReference type="AlphaFoldDB" id="A0AAE1SHB0"/>
<dbReference type="InterPro" id="IPR052361">
    <property type="entry name" value="F-box_domain"/>
</dbReference>
<keyword evidence="3" id="KW-1185">Reference proteome</keyword>
<reference evidence="2" key="1">
    <citation type="submission" date="2023-12" db="EMBL/GenBank/DDBJ databases">
        <title>Genome assembly of Anisodus tanguticus.</title>
        <authorList>
            <person name="Wang Y.-J."/>
        </authorList>
    </citation>
    <scope>NUCLEOTIDE SEQUENCE</scope>
    <source>
        <strain evidence="2">KB-2021</strain>
        <tissue evidence="2">Leaf</tissue>
    </source>
</reference>
<organism evidence="2 3">
    <name type="scientific">Anisodus tanguticus</name>
    <dbReference type="NCBI Taxonomy" id="243964"/>
    <lineage>
        <taxon>Eukaryota</taxon>
        <taxon>Viridiplantae</taxon>
        <taxon>Streptophyta</taxon>
        <taxon>Embryophyta</taxon>
        <taxon>Tracheophyta</taxon>
        <taxon>Spermatophyta</taxon>
        <taxon>Magnoliopsida</taxon>
        <taxon>eudicotyledons</taxon>
        <taxon>Gunneridae</taxon>
        <taxon>Pentapetalae</taxon>
        <taxon>asterids</taxon>
        <taxon>lamiids</taxon>
        <taxon>Solanales</taxon>
        <taxon>Solanaceae</taxon>
        <taxon>Solanoideae</taxon>
        <taxon>Hyoscyameae</taxon>
        <taxon>Anisodus</taxon>
    </lineage>
</organism>
<evidence type="ECO:0000259" key="1">
    <source>
        <dbReference type="Pfam" id="PF07734"/>
    </source>
</evidence>
<dbReference type="NCBIfam" id="TIGR01640">
    <property type="entry name" value="F_box_assoc_1"/>
    <property type="match status" value="1"/>
</dbReference>
<dbReference type="PANTHER" id="PTHR31790">
    <property type="entry name" value="OS02G0783600 PROTEIN"/>
    <property type="match status" value="1"/>
</dbReference>
<dbReference type="InterPro" id="IPR017451">
    <property type="entry name" value="F-box-assoc_interact_dom"/>
</dbReference>
<protein>
    <recommendedName>
        <fullName evidence="1">F-box associated beta-propeller type 1 domain-containing protein</fullName>
    </recommendedName>
</protein>
<dbReference type="PANTHER" id="PTHR31790:SF294">
    <property type="entry name" value="F-BOX PROTEIN CPR30-LIKE ISOFORM X1"/>
    <property type="match status" value="1"/>
</dbReference>
<proteinExistence type="predicted"/>
<name>A0AAE1SHB0_9SOLA</name>
<feature type="domain" description="F-box associated beta-propeller type 1" evidence="1">
    <location>
        <begin position="4"/>
        <end position="152"/>
    </location>
</feature>
<dbReference type="Pfam" id="PF07734">
    <property type="entry name" value="FBA_1"/>
    <property type="match status" value="1"/>
</dbReference>
<gene>
    <name evidence="2" type="ORF">RND71_009166</name>
</gene>
<dbReference type="EMBL" id="JAVYJV010000005">
    <property type="protein sequence ID" value="KAK4369691.1"/>
    <property type="molecule type" value="Genomic_DNA"/>
</dbReference>
<dbReference type="InterPro" id="IPR006527">
    <property type="entry name" value="F-box-assoc_dom_typ1"/>
</dbReference>
<accession>A0AAE1SHB0</accession>
<sequence length="170" mass="19236">MALRMCCCDGLVVVHGIDDTNDKRSIIMLWNPSTRESIVLPNPEIPPRGYHRMGLGYDSTSGDCKILKIRTDKDGSKVPDEILTLKSDPWRNIDKHPRGICSQVSGMDSALTFVNDEFHWIGMFGNHVEVSRTYFVVSFNISNEVYREILLPEQILRLKGNNIIGVSELD</sequence>
<comment type="caution">
    <text evidence="2">The sequence shown here is derived from an EMBL/GenBank/DDBJ whole genome shotgun (WGS) entry which is preliminary data.</text>
</comment>